<feature type="domain" description="Phosphoribosyltransferase" evidence="1">
    <location>
        <begin position="11"/>
        <end position="166"/>
    </location>
</feature>
<evidence type="ECO:0000259" key="1">
    <source>
        <dbReference type="Pfam" id="PF00156"/>
    </source>
</evidence>
<dbReference type="InterPro" id="IPR029057">
    <property type="entry name" value="PRTase-like"/>
</dbReference>
<name>A0ABU0LC09_XANAG</name>
<keyword evidence="2" id="KW-0328">Glycosyltransferase</keyword>
<keyword evidence="3" id="KW-1185">Reference proteome</keyword>
<proteinExistence type="predicted"/>
<evidence type="ECO:0000313" key="3">
    <source>
        <dbReference type="Proteomes" id="UP001241747"/>
    </source>
</evidence>
<comment type="caution">
    <text evidence="2">The sequence shown here is derived from an EMBL/GenBank/DDBJ whole genome shotgun (WGS) entry which is preliminary data.</text>
</comment>
<dbReference type="Proteomes" id="UP001241747">
    <property type="component" value="Unassembled WGS sequence"/>
</dbReference>
<sequence>MRRFRDRTDAGRRLAVALAGYAGRDAVVLALPRGGVPVAAEVATALHAPLDLVLVRKIGLPDQPELAMGAVVDGAAPIVVRNADILALGHVDKAAFDTACRRELAEIERRRARYIGARPRAPIAGRVVIVVDDGIATGATVKAALEAVRQRGPTELVLAVPVAPADALAELTPEVDACVCLLTPEPFGAIGYFYDDFTQVTDGAVEAALARCPVARPGADQRA</sequence>
<dbReference type="Pfam" id="PF00156">
    <property type="entry name" value="Pribosyltran"/>
    <property type="match status" value="1"/>
</dbReference>
<evidence type="ECO:0000313" key="2">
    <source>
        <dbReference type="EMBL" id="MDQ0504643.1"/>
    </source>
</evidence>
<dbReference type="Gene3D" id="3.30.1310.20">
    <property type="entry name" value="PRTase-like"/>
    <property type="match status" value="1"/>
</dbReference>
<dbReference type="RefSeq" id="WP_237347476.1">
    <property type="nucleotide sequence ID" value="NZ_JABWGX010000036.1"/>
</dbReference>
<gene>
    <name evidence="2" type="ORF">QOZ94_001425</name>
</gene>
<reference evidence="2 3" key="1">
    <citation type="submission" date="2023-07" db="EMBL/GenBank/DDBJ databases">
        <title>Genomic Encyclopedia of Type Strains, Phase IV (KMG-IV): sequencing the most valuable type-strain genomes for metagenomic binning, comparative biology and taxonomic classification.</title>
        <authorList>
            <person name="Goeker M."/>
        </authorList>
    </citation>
    <scope>NUCLEOTIDE SEQUENCE [LARGE SCALE GENOMIC DNA]</scope>
    <source>
        <strain evidence="2 3">DSM 3770</strain>
    </source>
</reference>
<protein>
    <submittedName>
        <fullName evidence="2">Phosphoribosyltransferase</fullName>
    </submittedName>
</protein>
<keyword evidence="2" id="KW-0808">Transferase</keyword>
<dbReference type="SUPFAM" id="SSF53271">
    <property type="entry name" value="PRTase-like"/>
    <property type="match status" value="1"/>
</dbReference>
<dbReference type="GO" id="GO:0016757">
    <property type="term" value="F:glycosyltransferase activity"/>
    <property type="evidence" value="ECO:0007669"/>
    <property type="project" value="UniProtKB-KW"/>
</dbReference>
<dbReference type="CDD" id="cd06223">
    <property type="entry name" value="PRTases_typeI"/>
    <property type="match status" value="1"/>
</dbReference>
<dbReference type="Gene3D" id="3.40.50.2020">
    <property type="match status" value="1"/>
</dbReference>
<dbReference type="EMBL" id="JAUSVY010000003">
    <property type="protein sequence ID" value="MDQ0504643.1"/>
    <property type="molecule type" value="Genomic_DNA"/>
</dbReference>
<dbReference type="InterPro" id="IPR000836">
    <property type="entry name" value="PRTase_dom"/>
</dbReference>
<organism evidence="2 3">
    <name type="scientific">Xanthobacter agilis</name>
    <dbReference type="NCBI Taxonomy" id="47492"/>
    <lineage>
        <taxon>Bacteria</taxon>
        <taxon>Pseudomonadati</taxon>
        <taxon>Pseudomonadota</taxon>
        <taxon>Alphaproteobacteria</taxon>
        <taxon>Hyphomicrobiales</taxon>
        <taxon>Xanthobacteraceae</taxon>
        <taxon>Xanthobacter</taxon>
    </lineage>
</organism>
<accession>A0ABU0LC09</accession>